<organism evidence="1 2">
    <name type="scientific">Ancylobacter novellus</name>
    <name type="common">Thiobacillus novellus</name>
    <dbReference type="NCBI Taxonomy" id="921"/>
    <lineage>
        <taxon>Bacteria</taxon>
        <taxon>Pseudomonadati</taxon>
        <taxon>Pseudomonadota</taxon>
        <taxon>Alphaproteobacteria</taxon>
        <taxon>Hyphomicrobiales</taxon>
        <taxon>Xanthobacteraceae</taxon>
        <taxon>Ancylobacter</taxon>
    </lineage>
</organism>
<sequence>MFLYDYAMPQTAGLYGAWEALRGGDHVGVREMLSHLNDAFVGRILEALDEDGEEAAMEAVKEAFEEGPDGFVAVRRRDGRVVGDAEMLEDLGGLVEEEDDDRGDEPELEECDYASEEAAPYEVYRVPGAIAFEPGDSDQVEALGEFLHYARWLQPEVEDDDLAEVA</sequence>
<reference evidence="1 2" key="1">
    <citation type="submission" date="2017-08" db="EMBL/GenBank/DDBJ databases">
        <title>Infants hospitalized years apart are colonized by the same room-sourced microbial strains.</title>
        <authorList>
            <person name="Brooks B."/>
            <person name="Olm M.R."/>
            <person name="Firek B.A."/>
            <person name="Baker R."/>
            <person name="Thomas B.C."/>
            <person name="Morowitz M.J."/>
            <person name="Banfield J.F."/>
        </authorList>
    </citation>
    <scope>NUCLEOTIDE SEQUENCE [LARGE SCALE GENOMIC DNA]</scope>
    <source>
        <strain evidence="1">S2_005_003_R2_43</strain>
    </source>
</reference>
<evidence type="ECO:0000313" key="2">
    <source>
        <dbReference type="Proteomes" id="UP000249577"/>
    </source>
</evidence>
<gene>
    <name evidence="1" type="ORF">DI565_12860</name>
</gene>
<dbReference type="AlphaFoldDB" id="A0A2W5KEX6"/>
<evidence type="ECO:0000313" key="1">
    <source>
        <dbReference type="EMBL" id="PZQ14304.1"/>
    </source>
</evidence>
<name>A0A2W5KEX6_ANCNO</name>
<protein>
    <submittedName>
        <fullName evidence="1">Uncharacterized protein</fullName>
    </submittedName>
</protein>
<accession>A0A2W5KEX6</accession>
<dbReference type="Proteomes" id="UP000249577">
    <property type="component" value="Unassembled WGS sequence"/>
</dbReference>
<dbReference type="EMBL" id="QFPN01000006">
    <property type="protein sequence ID" value="PZQ14304.1"/>
    <property type="molecule type" value="Genomic_DNA"/>
</dbReference>
<proteinExistence type="predicted"/>
<comment type="caution">
    <text evidence="1">The sequence shown here is derived from an EMBL/GenBank/DDBJ whole genome shotgun (WGS) entry which is preliminary data.</text>
</comment>